<evidence type="ECO:0000313" key="3">
    <source>
        <dbReference type="Proteomes" id="UP000553632"/>
    </source>
</evidence>
<keyword evidence="3" id="KW-1185">Reference proteome</keyword>
<feature type="region of interest" description="Disordered" evidence="1">
    <location>
        <begin position="41"/>
        <end position="143"/>
    </location>
</feature>
<protein>
    <submittedName>
        <fullName evidence="2">Uncharacterized protein</fullName>
    </submittedName>
</protein>
<proteinExistence type="predicted"/>
<name>A0A7J6PI69_PEROL</name>
<dbReference type="EMBL" id="JABANO010039121">
    <property type="protein sequence ID" value="KAF4695637.1"/>
    <property type="molecule type" value="Genomic_DNA"/>
</dbReference>
<comment type="caution">
    <text evidence="2">The sequence shown here is derived from an EMBL/GenBank/DDBJ whole genome shotgun (WGS) entry which is preliminary data.</text>
</comment>
<gene>
    <name evidence="2" type="ORF">FOZ63_022335</name>
</gene>
<sequence length="143" mass="15280">LSWWEALATFERTGSWPKLGRSGKLPLPIAKAKAAIEAKLAKANKERSRNFFKPSAPKDPAEPAGNTQGDPSDQHKAAQKPATQTVDSGPVLSPTPSQEAGKQPKPLISTSSQTECSSWKRDRAIPGLTEDGSIEPPKTLAQV</sequence>
<dbReference type="Proteomes" id="UP000553632">
    <property type="component" value="Unassembled WGS sequence"/>
</dbReference>
<feature type="non-terminal residue" evidence="2">
    <location>
        <position position="1"/>
    </location>
</feature>
<reference evidence="2 3" key="1">
    <citation type="submission" date="2020-04" db="EMBL/GenBank/DDBJ databases">
        <title>Perkinsus olseni comparative genomics.</title>
        <authorList>
            <person name="Bogema D.R."/>
        </authorList>
    </citation>
    <scope>NUCLEOTIDE SEQUENCE [LARGE SCALE GENOMIC DNA]</scope>
    <source>
        <strain evidence="2 3">ATCC PRA-207</strain>
    </source>
</reference>
<dbReference type="AlphaFoldDB" id="A0A7J6PI69"/>
<accession>A0A7J6PI69</accession>
<feature type="non-terminal residue" evidence="2">
    <location>
        <position position="143"/>
    </location>
</feature>
<evidence type="ECO:0000256" key="1">
    <source>
        <dbReference type="SAM" id="MobiDB-lite"/>
    </source>
</evidence>
<feature type="compositionally biased region" description="Polar residues" evidence="1">
    <location>
        <begin position="108"/>
        <end position="117"/>
    </location>
</feature>
<organism evidence="2 3">
    <name type="scientific">Perkinsus olseni</name>
    <name type="common">Perkinsus atlanticus</name>
    <dbReference type="NCBI Taxonomy" id="32597"/>
    <lineage>
        <taxon>Eukaryota</taxon>
        <taxon>Sar</taxon>
        <taxon>Alveolata</taxon>
        <taxon>Perkinsozoa</taxon>
        <taxon>Perkinsea</taxon>
        <taxon>Perkinsida</taxon>
        <taxon>Perkinsidae</taxon>
        <taxon>Perkinsus</taxon>
    </lineage>
</organism>
<evidence type="ECO:0000313" key="2">
    <source>
        <dbReference type="EMBL" id="KAF4695637.1"/>
    </source>
</evidence>